<keyword evidence="1" id="KW-0472">Membrane</keyword>
<name>A0A6G3TTF4_9ACTN</name>
<keyword evidence="1" id="KW-1133">Transmembrane helix</keyword>
<dbReference type="Proteomes" id="UP000475666">
    <property type="component" value="Unassembled WGS sequence"/>
</dbReference>
<feature type="transmembrane region" description="Helical" evidence="1">
    <location>
        <begin position="12"/>
        <end position="30"/>
    </location>
</feature>
<gene>
    <name evidence="2" type="ORF">G3I66_43805</name>
</gene>
<keyword evidence="1" id="KW-0812">Transmembrane</keyword>
<dbReference type="RefSeq" id="WP_164279787.1">
    <property type="nucleotide sequence ID" value="NZ_JAAGMQ010001287.1"/>
</dbReference>
<protein>
    <submittedName>
        <fullName evidence="2">Uncharacterized protein</fullName>
    </submittedName>
</protein>
<feature type="transmembrane region" description="Helical" evidence="1">
    <location>
        <begin position="182"/>
        <end position="202"/>
    </location>
</feature>
<dbReference type="EMBL" id="JAAGMQ010001287">
    <property type="protein sequence ID" value="NEC40010.1"/>
    <property type="molecule type" value="Genomic_DNA"/>
</dbReference>
<proteinExistence type="predicted"/>
<evidence type="ECO:0000256" key="1">
    <source>
        <dbReference type="SAM" id="Phobius"/>
    </source>
</evidence>
<feature type="transmembrane region" description="Helical" evidence="1">
    <location>
        <begin position="214"/>
        <end position="234"/>
    </location>
</feature>
<sequence length="312" mass="33814">MSTTGRDLVRRLRLLLVLATATTLALFFAYRGVHDDTVPLSTASTPGIRAVDTAKSALRQANAVVRETGAEGDTSGEFLTQVSVAQQSLALAASENVTGLAGRHDVQTVTGLIAVYSGWVERRGREPDGSPLRAAFLHYAEKVLGLEAEAGTEGDIMSRLDDLRGEQLAEARRQAAFPWQLWLGWCTVAVLYAALCGALLESQRYLRRRFRRPVQLRLLAATAVCAVGVPVLAWQTVSAHRAMTDSVSEVRVPPAAPEVIPEVADEVQGALANAGFWASLSDWILLGGAVVVALTLWGLWPRIAEYRFRGRR</sequence>
<organism evidence="2 3">
    <name type="scientific">Streptomyces rubrogriseus</name>
    <dbReference type="NCBI Taxonomy" id="194673"/>
    <lineage>
        <taxon>Bacteria</taxon>
        <taxon>Bacillati</taxon>
        <taxon>Actinomycetota</taxon>
        <taxon>Actinomycetes</taxon>
        <taxon>Kitasatosporales</taxon>
        <taxon>Streptomycetaceae</taxon>
        <taxon>Streptomyces</taxon>
        <taxon>Streptomyces violaceoruber group</taxon>
    </lineage>
</organism>
<evidence type="ECO:0000313" key="2">
    <source>
        <dbReference type="EMBL" id="NEC40010.1"/>
    </source>
</evidence>
<comment type="caution">
    <text evidence="2">The sequence shown here is derived from an EMBL/GenBank/DDBJ whole genome shotgun (WGS) entry which is preliminary data.</text>
</comment>
<evidence type="ECO:0000313" key="3">
    <source>
        <dbReference type="Proteomes" id="UP000475666"/>
    </source>
</evidence>
<reference evidence="2 3" key="1">
    <citation type="submission" date="2020-01" db="EMBL/GenBank/DDBJ databases">
        <title>Insect and environment-associated Actinomycetes.</title>
        <authorList>
            <person name="Currrie C."/>
            <person name="Chevrette M."/>
            <person name="Carlson C."/>
            <person name="Stubbendieck R."/>
            <person name="Wendt-Pienkowski E."/>
        </authorList>
    </citation>
    <scope>NUCLEOTIDE SEQUENCE [LARGE SCALE GENOMIC DNA]</scope>
    <source>
        <strain evidence="2 3">SID7739</strain>
    </source>
</reference>
<feature type="transmembrane region" description="Helical" evidence="1">
    <location>
        <begin position="283"/>
        <end position="303"/>
    </location>
</feature>
<dbReference type="AlphaFoldDB" id="A0A6G3TTF4"/>
<accession>A0A6G3TTF4</accession>